<evidence type="ECO:0000313" key="12">
    <source>
        <dbReference type="Proteomes" id="UP000553776"/>
    </source>
</evidence>
<dbReference type="AlphaFoldDB" id="A0A841TYW6"/>
<dbReference type="EMBL" id="JACJVR010000073">
    <property type="protein sequence ID" value="MBB6693466.1"/>
    <property type="molecule type" value="Genomic_DNA"/>
</dbReference>
<evidence type="ECO:0000256" key="2">
    <source>
        <dbReference type="ARBA" id="ARBA00022448"/>
    </source>
</evidence>
<keyword evidence="4" id="KW-0762">Sugar transport</keyword>
<dbReference type="Gene3D" id="3.40.50.300">
    <property type="entry name" value="P-loop containing nucleotide triphosphate hydrolases"/>
    <property type="match status" value="2"/>
</dbReference>
<evidence type="ECO:0000259" key="10">
    <source>
        <dbReference type="PROSITE" id="PS50893"/>
    </source>
</evidence>
<dbReference type="CDD" id="cd03216">
    <property type="entry name" value="ABC_Carb_Monos_I"/>
    <property type="match status" value="1"/>
</dbReference>
<dbReference type="Proteomes" id="UP000553776">
    <property type="component" value="Unassembled WGS sequence"/>
</dbReference>
<evidence type="ECO:0000256" key="6">
    <source>
        <dbReference type="ARBA" id="ARBA00022741"/>
    </source>
</evidence>
<dbReference type="PROSITE" id="PS50893">
    <property type="entry name" value="ABC_TRANSPORTER_2"/>
    <property type="match status" value="2"/>
</dbReference>
<proteinExistence type="predicted"/>
<dbReference type="InterPro" id="IPR003593">
    <property type="entry name" value="AAA+_ATPase"/>
</dbReference>
<evidence type="ECO:0000256" key="3">
    <source>
        <dbReference type="ARBA" id="ARBA00022475"/>
    </source>
</evidence>
<dbReference type="GO" id="GO:0005886">
    <property type="term" value="C:plasma membrane"/>
    <property type="evidence" value="ECO:0007669"/>
    <property type="project" value="UniProtKB-SubCell"/>
</dbReference>
<evidence type="ECO:0000313" key="11">
    <source>
        <dbReference type="EMBL" id="MBB6693466.1"/>
    </source>
</evidence>
<dbReference type="InterPro" id="IPR017871">
    <property type="entry name" value="ABC_transporter-like_CS"/>
</dbReference>
<dbReference type="PANTHER" id="PTHR43790:SF3">
    <property type="entry name" value="D-ALLOSE IMPORT ATP-BINDING PROTEIN ALSA-RELATED"/>
    <property type="match status" value="1"/>
</dbReference>
<dbReference type="PANTHER" id="PTHR43790">
    <property type="entry name" value="CARBOHYDRATE TRANSPORT ATP-BINDING PROTEIN MG119-RELATED"/>
    <property type="match status" value="1"/>
</dbReference>
<evidence type="ECO:0000256" key="9">
    <source>
        <dbReference type="ARBA" id="ARBA00023136"/>
    </source>
</evidence>
<keyword evidence="9" id="KW-0472">Membrane</keyword>
<dbReference type="Pfam" id="PF00005">
    <property type="entry name" value="ABC_tran"/>
    <property type="match status" value="2"/>
</dbReference>
<comment type="caution">
    <text evidence="11">The sequence shown here is derived from an EMBL/GenBank/DDBJ whole genome shotgun (WGS) entry which is preliminary data.</text>
</comment>
<keyword evidence="3" id="KW-1003">Cell membrane</keyword>
<evidence type="ECO:0000256" key="8">
    <source>
        <dbReference type="ARBA" id="ARBA00022967"/>
    </source>
</evidence>
<dbReference type="InterPro" id="IPR003439">
    <property type="entry name" value="ABC_transporter-like_ATP-bd"/>
</dbReference>
<organism evidence="11 12">
    <name type="scientific">Cohnella xylanilytica</name>
    <dbReference type="NCBI Taxonomy" id="557555"/>
    <lineage>
        <taxon>Bacteria</taxon>
        <taxon>Bacillati</taxon>
        <taxon>Bacillota</taxon>
        <taxon>Bacilli</taxon>
        <taxon>Bacillales</taxon>
        <taxon>Paenibacillaceae</taxon>
        <taxon>Cohnella</taxon>
    </lineage>
</organism>
<name>A0A841TYW6_9BACL</name>
<dbReference type="GO" id="GO:0016887">
    <property type="term" value="F:ATP hydrolysis activity"/>
    <property type="evidence" value="ECO:0007669"/>
    <property type="project" value="InterPro"/>
</dbReference>
<dbReference type="SUPFAM" id="SSF52540">
    <property type="entry name" value="P-loop containing nucleoside triphosphate hydrolases"/>
    <property type="match status" value="2"/>
</dbReference>
<keyword evidence="5" id="KW-0677">Repeat</keyword>
<sequence length="509" mass="56096">MSEYILELKGITKTFPGVKALDDVYFKLKPGEIHALMGENGAGKSTFIKVITGVHAPDGGEMFLGGEKVRFRDPTDAQKAGIAAIYQHVTCYPDLSVTENIFMGHERVAKGTKRLLWREMHEEAGKLLRELGASFSPKTQMGALSVAEQQIVEIAKALSVQAKIIIMDEPTAALTNSESEELYRIAERLRDQGTSIIFISHRFEDMYRLASQVTVFRDSRYIGTWQVNEISNADLIVAMVGREIAQLFPKKEAKIGEEVLRVEGLGRTGYFADVSFSLRKGEILGLTGLVGAGRTEVCQAIFGVAPPDKGRILYQGREIAIRDPLQAMKRGIGYLPEDRQKQGLVLQWEIGRNITLSSLEKLSSRGTIRTRKEREFAKRLAEKVGVKARSVFDLASSLSGGNQQKVVFAKLLTADLDVLILDEPTKGVDVGAKSAIYEIIGELACAGYGILLVSSEMPEIIGLCDRVAVMREGRIAAFLDRREMTQEAILRASMADEAPNDAQRRGELA</sequence>
<evidence type="ECO:0000256" key="7">
    <source>
        <dbReference type="ARBA" id="ARBA00022840"/>
    </source>
</evidence>
<dbReference type="CDD" id="cd03215">
    <property type="entry name" value="ABC_Carb_Monos_II"/>
    <property type="match status" value="1"/>
</dbReference>
<feature type="domain" description="ABC transporter" evidence="10">
    <location>
        <begin position="6"/>
        <end position="243"/>
    </location>
</feature>
<evidence type="ECO:0000256" key="5">
    <source>
        <dbReference type="ARBA" id="ARBA00022737"/>
    </source>
</evidence>
<reference evidence="11 12" key="1">
    <citation type="submission" date="2020-08" db="EMBL/GenBank/DDBJ databases">
        <title>Cohnella phylogeny.</title>
        <authorList>
            <person name="Dunlap C."/>
        </authorList>
    </citation>
    <scope>NUCLEOTIDE SEQUENCE [LARGE SCALE GENOMIC DNA]</scope>
    <source>
        <strain evidence="11 12">DSM 25239</strain>
    </source>
</reference>
<feature type="domain" description="ABC transporter" evidence="10">
    <location>
        <begin position="254"/>
        <end position="497"/>
    </location>
</feature>
<dbReference type="RefSeq" id="WP_185137442.1">
    <property type="nucleotide sequence ID" value="NZ_BORM01000070.1"/>
</dbReference>
<protein>
    <submittedName>
        <fullName evidence="11">Sugar ABC transporter ATP-binding protein</fullName>
    </submittedName>
</protein>
<keyword evidence="6" id="KW-0547">Nucleotide-binding</keyword>
<evidence type="ECO:0000256" key="4">
    <source>
        <dbReference type="ARBA" id="ARBA00022597"/>
    </source>
</evidence>
<dbReference type="InterPro" id="IPR027417">
    <property type="entry name" value="P-loop_NTPase"/>
</dbReference>
<evidence type="ECO:0000256" key="1">
    <source>
        <dbReference type="ARBA" id="ARBA00004202"/>
    </source>
</evidence>
<keyword evidence="2" id="KW-0813">Transport</keyword>
<keyword evidence="7 11" id="KW-0067">ATP-binding</keyword>
<dbReference type="PROSITE" id="PS00211">
    <property type="entry name" value="ABC_TRANSPORTER_1"/>
    <property type="match status" value="1"/>
</dbReference>
<dbReference type="GO" id="GO:0005524">
    <property type="term" value="F:ATP binding"/>
    <property type="evidence" value="ECO:0007669"/>
    <property type="project" value="UniProtKB-KW"/>
</dbReference>
<gene>
    <name evidence="11" type="ORF">H7B90_18915</name>
</gene>
<dbReference type="SMART" id="SM00382">
    <property type="entry name" value="AAA"/>
    <property type="match status" value="2"/>
</dbReference>
<comment type="subcellular location">
    <subcellularLocation>
        <location evidence="1">Cell membrane</location>
        <topology evidence="1">Peripheral membrane protein</topology>
    </subcellularLocation>
</comment>
<keyword evidence="12" id="KW-1185">Reference proteome</keyword>
<dbReference type="FunFam" id="3.40.50.300:FF:000127">
    <property type="entry name" value="Ribose import ATP-binding protein RbsA"/>
    <property type="match status" value="1"/>
</dbReference>
<accession>A0A841TYW6</accession>
<keyword evidence="8" id="KW-1278">Translocase</keyword>
<dbReference type="InterPro" id="IPR050107">
    <property type="entry name" value="ABC_carbohydrate_import_ATPase"/>
</dbReference>